<keyword evidence="2" id="KW-0418">Kinase</keyword>
<dbReference type="OrthoDB" id="9992527at2759"/>
<dbReference type="AlphaFoldDB" id="A0A395SJU2"/>
<gene>
    <name evidence="2" type="ORF">FLONG3_6748</name>
</gene>
<dbReference type="PANTHER" id="PTHR34706">
    <property type="entry name" value="SLR1338 PROTEIN"/>
    <property type="match status" value="1"/>
</dbReference>
<dbReference type="PANTHER" id="PTHR34706:SF1">
    <property type="entry name" value="VWFA DOMAIN-CONTAINING PROTEIN"/>
    <property type="match status" value="1"/>
</dbReference>
<dbReference type="STRING" id="694270.A0A395SJU2"/>
<dbReference type="Proteomes" id="UP000266234">
    <property type="component" value="Unassembled WGS sequence"/>
</dbReference>
<comment type="caution">
    <text evidence="2">The sequence shown here is derived from an EMBL/GenBank/DDBJ whole genome shotgun (WGS) entry which is preliminary data.</text>
</comment>
<sequence length="313" mass="35508">MNHRSVDSQDSQDSQERSQAKNGEICTTGPIAELESNDHPPRSMTSETTVSPNSYTLRGKPRYFPNGQMVTVQKVYNELKKKSRISINPTRPTSNTGMKLPGMPIARDKVNEFGGRDQIFVIDDCNPLRDYRENIAMTARVIGYTVKVTDTNGMDIFFSSASCSPQKCQSSSDVEKTIIGRHPVTGWCDMENCLRNVMKRVDHDGMKPTSIYIFTDGIWNPTKNNDGVKKIIDDAITSLIEKGKEPRHLMFQFVQFGHDENGYKRLDDLDKNCKRRYNGVVYDIVDRKYWDEDVPTIVVGSIDPSNDDDDESE</sequence>
<dbReference type="EMBL" id="PXOG01000148">
    <property type="protein sequence ID" value="RGP72352.1"/>
    <property type="molecule type" value="Genomic_DNA"/>
</dbReference>
<dbReference type="GO" id="GO:0016301">
    <property type="term" value="F:kinase activity"/>
    <property type="evidence" value="ECO:0007669"/>
    <property type="project" value="UniProtKB-KW"/>
</dbReference>
<evidence type="ECO:0000313" key="3">
    <source>
        <dbReference type="Proteomes" id="UP000266234"/>
    </source>
</evidence>
<feature type="region of interest" description="Disordered" evidence="1">
    <location>
        <begin position="1"/>
        <end position="62"/>
    </location>
</feature>
<accession>A0A395SJU2</accession>
<organism evidence="2 3">
    <name type="scientific">Fusarium longipes</name>
    <dbReference type="NCBI Taxonomy" id="694270"/>
    <lineage>
        <taxon>Eukaryota</taxon>
        <taxon>Fungi</taxon>
        <taxon>Dikarya</taxon>
        <taxon>Ascomycota</taxon>
        <taxon>Pezizomycotina</taxon>
        <taxon>Sordariomycetes</taxon>
        <taxon>Hypocreomycetidae</taxon>
        <taxon>Hypocreales</taxon>
        <taxon>Nectriaceae</taxon>
        <taxon>Fusarium</taxon>
    </lineage>
</organism>
<proteinExistence type="predicted"/>
<feature type="compositionally biased region" description="Polar residues" evidence="1">
    <location>
        <begin position="43"/>
        <end position="56"/>
    </location>
</feature>
<evidence type="ECO:0000313" key="2">
    <source>
        <dbReference type="EMBL" id="RGP72352.1"/>
    </source>
</evidence>
<keyword evidence="3" id="KW-1185">Reference proteome</keyword>
<name>A0A395SJU2_9HYPO</name>
<protein>
    <submittedName>
        <fullName evidence="2">Serine threonine kinase</fullName>
    </submittedName>
</protein>
<evidence type="ECO:0000256" key="1">
    <source>
        <dbReference type="SAM" id="MobiDB-lite"/>
    </source>
</evidence>
<reference evidence="2 3" key="1">
    <citation type="journal article" date="2018" name="PLoS Pathog.">
        <title>Evolution of structural diversity of trichothecenes, a family of toxins produced by plant pathogenic and entomopathogenic fungi.</title>
        <authorList>
            <person name="Proctor R.H."/>
            <person name="McCormick S.P."/>
            <person name="Kim H.S."/>
            <person name="Cardoza R.E."/>
            <person name="Stanley A.M."/>
            <person name="Lindo L."/>
            <person name="Kelly A."/>
            <person name="Brown D.W."/>
            <person name="Lee T."/>
            <person name="Vaughan M.M."/>
            <person name="Alexander N.J."/>
            <person name="Busman M."/>
            <person name="Gutierrez S."/>
        </authorList>
    </citation>
    <scope>NUCLEOTIDE SEQUENCE [LARGE SCALE GENOMIC DNA]</scope>
    <source>
        <strain evidence="2 3">NRRL 20695</strain>
    </source>
</reference>
<keyword evidence="2" id="KW-0808">Transferase</keyword>